<dbReference type="InterPro" id="IPR037873">
    <property type="entry name" value="BamE-like"/>
</dbReference>
<dbReference type="GO" id="GO:0051205">
    <property type="term" value="P:protein insertion into membrane"/>
    <property type="evidence" value="ECO:0007669"/>
    <property type="project" value="TreeGrafter"/>
</dbReference>
<accession>A0A934IR19</accession>
<evidence type="ECO:0000256" key="1">
    <source>
        <dbReference type="ARBA" id="ARBA00022729"/>
    </source>
</evidence>
<dbReference type="InterPro" id="IPR007450">
    <property type="entry name" value="BamE_dom"/>
</dbReference>
<evidence type="ECO:0000256" key="3">
    <source>
        <dbReference type="ARBA" id="ARBA00023237"/>
    </source>
</evidence>
<proteinExistence type="predicted"/>
<dbReference type="GO" id="GO:1990063">
    <property type="term" value="C:Bam protein complex"/>
    <property type="evidence" value="ECO:0007669"/>
    <property type="project" value="TreeGrafter"/>
</dbReference>
<keyword evidence="2" id="KW-0472">Membrane</keyword>
<dbReference type="RefSeq" id="WP_198882390.1">
    <property type="nucleotide sequence ID" value="NZ_JAEKJA010000009.1"/>
</dbReference>
<sequence length="141" mass="15230">MTRVAIVGLVAVAVAGCNTGESFTRGQKITPDQLEQVPIGSSREQVLLALGTPTSTGLADGEAFYYISQTSARTVAFQRPSVRDRRILAVYLDDDNKVRDIAEYGLKDGKVFDYLSRKTRTSGADLAFVSQLLGGLMNPTL</sequence>
<dbReference type="PANTHER" id="PTHR37482">
    <property type="entry name" value="OUTER MEMBRANE PROTEIN ASSEMBLY FACTOR BAME"/>
    <property type="match status" value="1"/>
</dbReference>
<comment type="caution">
    <text evidence="5">The sequence shown here is derived from an EMBL/GenBank/DDBJ whole genome shotgun (WGS) entry which is preliminary data.</text>
</comment>
<evidence type="ECO:0000313" key="6">
    <source>
        <dbReference type="Proteomes" id="UP000609531"/>
    </source>
</evidence>
<dbReference type="AlphaFoldDB" id="A0A934IR19"/>
<keyword evidence="1" id="KW-0732">Signal</keyword>
<name>A0A934IR19_9HYPH</name>
<keyword evidence="6" id="KW-1185">Reference proteome</keyword>
<evidence type="ECO:0000313" key="5">
    <source>
        <dbReference type="EMBL" id="MBJ3776490.1"/>
    </source>
</evidence>
<dbReference type="EMBL" id="JAEKJA010000009">
    <property type="protein sequence ID" value="MBJ3776490.1"/>
    <property type="molecule type" value="Genomic_DNA"/>
</dbReference>
<dbReference type="Proteomes" id="UP000609531">
    <property type="component" value="Unassembled WGS sequence"/>
</dbReference>
<organism evidence="5 6">
    <name type="scientific">Acuticoccus mangrovi</name>
    <dbReference type="NCBI Taxonomy" id="2796142"/>
    <lineage>
        <taxon>Bacteria</taxon>
        <taxon>Pseudomonadati</taxon>
        <taxon>Pseudomonadota</taxon>
        <taxon>Alphaproteobacteria</taxon>
        <taxon>Hyphomicrobiales</taxon>
        <taxon>Amorphaceae</taxon>
        <taxon>Acuticoccus</taxon>
    </lineage>
</organism>
<dbReference type="Pfam" id="PF04355">
    <property type="entry name" value="BamE"/>
    <property type="match status" value="1"/>
</dbReference>
<evidence type="ECO:0000256" key="2">
    <source>
        <dbReference type="ARBA" id="ARBA00023136"/>
    </source>
</evidence>
<reference evidence="5" key="1">
    <citation type="submission" date="2020-12" db="EMBL/GenBank/DDBJ databases">
        <title>Bacterial taxonomy.</title>
        <authorList>
            <person name="Pan X."/>
        </authorList>
    </citation>
    <scope>NUCLEOTIDE SEQUENCE</scope>
    <source>
        <strain evidence="5">B2012</strain>
    </source>
</reference>
<protein>
    <submittedName>
        <fullName evidence="5">Outer membrane protein assembly factor BamE</fullName>
    </submittedName>
</protein>
<dbReference type="GO" id="GO:0030674">
    <property type="term" value="F:protein-macromolecule adaptor activity"/>
    <property type="evidence" value="ECO:0007669"/>
    <property type="project" value="TreeGrafter"/>
</dbReference>
<gene>
    <name evidence="5" type="ORF">JCR33_12360</name>
</gene>
<feature type="domain" description="Outer membrane protein assembly factor BamE" evidence="4">
    <location>
        <begin position="26"/>
        <end position="101"/>
    </location>
</feature>
<dbReference type="PANTHER" id="PTHR37482:SF1">
    <property type="entry name" value="OUTER MEMBRANE PROTEIN ASSEMBLY FACTOR BAME"/>
    <property type="match status" value="1"/>
</dbReference>
<dbReference type="PROSITE" id="PS51257">
    <property type="entry name" value="PROKAR_LIPOPROTEIN"/>
    <property type="match status" value="1"/>
</dbReference>
<keyword evidence="3" id="KW-0998">Cell outer membrane</keyword>
<evidence type="ECO:0000259" key="4">
    <source>
        <dbReference type="Pfam" id="PF04355"/>
    </source>
</evidence>
<dbReference type="InterPro" id="IPR026592">
    <property type="entry name" value="BamE"/>
</dbReference>
<dbReference type="Gene3D" id="3.30.1450.10">
    <property type="match status" value="1"/>
</dbReference>
<dbReference type="GO" id="GO:0043165">
    <property type="term" value="P:Gram-negative-bacterium-type cell outer membrane assembly"/>
    <property type="evidence" value="ECO:0007669"/>
    <property type="project" value="TreeGrafter"/>
</dbReference>